<dbReference type="GO" id="GO:0006935">
    <property type="term" value="P:chemotaxis"/>
    <property type="evidence" value="ECO:0007669"/>
    <property type="project" value="UniProtKB-KW"/>
</dbReference>
<keyword evidence="4" id="KW-0145">Chemotaxis</keyword>
<dbReference type="Pfam" id="PF01627">
    <property type="entry name" value="Hpt"/>
    <property type="match status" value="1"/>
</dbReference>
<evidence type="ECO:0000313" key="17">
    <source>
        <dbReference type="EMBL" id="TCO10935.1"/>
    </source>
</evidence>
<feature type="modified residue" description="Phosphohistidine" evidence="12">
    <location>
        <position position="45"/>
    </location>
</feature>
<dbReference type="InterPro" id="IPR037006">
    <property type="entry name" value="CheA-like_homodim_sf"/>
</dbReference>
<evidence type="ECO:0000256" key="4">
    <source>
        <dbReference type="ARBA" id="ARBA00022500"/>
    </source>
</evidence>
<dbReference type="InterPro" id="IPR004358">
    <property type="entry name" value="Sig_transdc_His_kin-like_C"/>
</dbReference>
<evidence type="ECO:0000259" key="14">
    <source>
        <dbReference type="PROSITE" id="PS50109"/>
    </source>
</evidence>
<evidence type="ECO:0000256" key="11">
    <source>
        <dbReference type="ARBA" id="ARBA00035100"/>
    </source>
</evidence>
<comment type="function">
    <text evidence="11">Involved in the transmission of sensory signals from the chemoreceptors to the flagellar motors. CheA is autophosphorylated; it can transfer its phosphate group to either CheB or CheY.</text>
</comment>
<dbReference type="InterPro" id="IPR002545">
    <property type="entry name" value="CheW-lke_dom"/>
</dbReference>
<dbReference type="GO" id="GO:0005524">
    <property type="term" value="F:ATP binding"/>
    <property type="evidence" value="ECO:0007669"/>
    <property type="project" value="UniProtKB-KW"/>
</dbReference>
<evidence type="ECO:0000256" key="10">
    <source>
        <dbReference type="ARBA" id="ARBA00023012"/>
    </source>
</evidence>
<protein>
    <recommendedName>
        <fullName evidence="3">Chemotaxis protein CheA</fullName>
        <ecNumber evidence="2">2.7.13.3</ecNumber>
    </recommendedName>
</protein>
<dbReference type="InterPro" id="IPR036641">
    <property type="entry name" value="HPT_dom_sf"/>
</dbReference>
<proteinExistence type="predicted"/>
<evidence type="ECO:0000256" key="7">
    <source>
        <dbReference type="ARBA" id="ARBA00022741"/>
    </source>
</evidence>
<evidence type="ECO:0000256" key="12">
    <source>
        <dbReference type="PROSITE-ProRule" id="PRU00110"/>
    </source>
</evidence>
<dbReference type="GO" id="GO:0005737">
    <property type="term" value="C:cytoplasm"/>
    <property type="evidence" value="ECO:0007669"/>
    <property type="project" value="InterPro"/>
</dbReference>
<reference evidence="17 18" key="1">
    <citation type="submission" date="2019-03" db="EMBL/GenBank/DDBJ databases">
        <title>Genomic Encyclopedia of Type Strains, Phase IV (KMG-IV): sequencing the most valuable type-strain genomes for metagenomic binning, comparative biology and taxonomic classification.</title>
        <authorList>
            <person name="Goeker M."/>
        </authorList>
    </citation>
    <scope>NUCLEOTIDE SEQUENCE [LARGE SCALE GENOMIC DNA]</scope>
    <source>
        <strain evidence="17 18">DSM 24179</strain>
    </source>
</reference>
<dbReference type="PANTHER" id="PTHR43395">
    <property type="entry name" value="SENSOR HISTIDINE KINASE CHEA"/>
    <property type="match status" value="1"/>
</dbReference>
<evidence type="ECO:0000259" key="16">
    <source>
        <dbReference type="PROSITE" id="PS50894"/>
    </source>
</evidence>
<keyword evidence="13" id="KW-0175">Coiled coil</keyword>
<gene>
    <name evidence="17" type="ORF">EV194_101569</name>
</gene>
<dbReference type="PROSITE" id="PS50894">
    <property type="entry name" value="HPT"/>
    <property type="match status" value="1"/>
</dbReference>
<dbReference type="PROSITE" id="PS50109">
    <property type="entry name" value="HIS_KIN"/>
    <property type="match status" value="1"/>
</dbReference>
<evidence type="ECO:0000256" key="6">
    <source>
        <dbReference type="ARBA" id="ARBA00022679"/>
    </source>
</evidence>
<dbReference type="FunFam" id="3.30.565.10:FF:000016">
    <property type="entry name" value="Chemotaxis protein CheA, putative"/>
    <property type="match status" value="1"/>
</dbReference>
<dbReference type="Gene3D" id="2.30.30.40">
    <property type="entry name" value="SH3 Domains"/>
    <property type="match status" value="1"/>
</dbReference>
<dbReference type="InterPro" id="IPR004105">
    <property type="entry name" value="CheA-like_dim"/>
</dbReference>
<dbReference type="SUPFAM" id="SSF47384">
    <property type="entry name" value="Homodimeric domain of signal transducing histidine kinase"/>
    <property type="match status" value="1"/>
</dbReference>
<dbReference type="OrthoDB" id="9815750at2"/>
<dbReference type="Pfam" id="PF02518">
    <property type="entry name" value="HATPase_c"/>
    <property type="match status" value="1"/>
</dbReference>
<dbReference type="RefSeq" id="WP_132431835.1">
    <property type="nucleotide sequence ID" value="NZ_SLWK01000001.1"/>
</dbReference>
<dbReference type="SMART" id="SM00387">
    <property type="entry name" value="HATPase_c"/>
    <property type="match status" value="1"/>
</dbReference>
<keyword evidence="10" id="KW-0902">Two-component regulatory system</keyword>
<dbReference type="InterPro" id="IPR008207">
    <property type="entry name" value="Sig_transdc_His_kin_Hpt_dom"/>
</dbReference>
<dbReference type="SMART" id="SM01231">
    <property type="entry name" value="H-kinase_dim"/>
    <property type="match status" value="1"/>
</dbReference>
<evidence type="ECO:0000256" key="2">
    <source>
        <dbReference type="ARBA" id="ARBA00012438"/>
    </source>
</evidence>
<dbReference type="Proteomes" id="UP000295221">
    <property type="component" value="Unassembled WGS sequence"/>
</dbReference>
<dbReference type="EMBL" id="SLWK01000001">
    <property type="protein sequence ID" value="TCO10935.1"/>
    <property type="molecule type" value="Genomic_DNA"/>
</dbReference>
<dbReference type="InterPro" id="IPR036890">
    <property type="entry name" value="HATPase_C_sf"/>
</dbReference>
<keyword evidence="18" id="KW-1185">Reference proteome</keyword>
<dbReference type="InterPro" id="IPR036097">
    <property type="entry name" value="HisK_dim/P_sf"/>
</dbReference>
<dbReference type="Gene3D" id="1.20.120.160">
    <property type="entry name" value="HPT domain"/>
    <property type="match status" value="1"/>
</dbReference>
<dbReference type="InterPro" id="IPR051315">
    <property type="entry name" value="Bact_Chemotaxis_CheA"/>
</dbReference>
<evidence type="ECO:0000256" key="9">
    <source>
        <dbReference type="ARBA" id="ARBA00022840"/>
    </source>
</evidence>
<dbReference type="CDD" id="cd00088">
    <property type="entry name" value="HPT"/>
    <property type="match status" value="1"/>
</dbReference>
<evidence type="ECO:0000256" key="8">
    <source>
        <dbReference type="ARBA" id="ARBA00022777"/>
    </source>
</evidence>
<dbReference type="InterPro" id="IPR003594">
    <property type="entry name" value="HATPase_dom"/>
</dbReference>
<dbReference type="SUPFAM" id="SSF50341">
    <property type="entry name" value="CheW-like"/>
    <property type="match status" value="1"/>
</dbReference>
<dbReference type="SMART" id="SM00073">
    <property type="entry name" value="HPT"/>
    <property type="match status" value="1"/>
</dbReference>
<dbReference type="SMART" id="SM00260">
    <property type="entry name" value="CheW"/>
    <property type="match status" value="1"/>
</dbReference>
<evidence type="ECO:0000256" key="5">
    <source>
        <dbReference type="ARBA" id="ARBA00022553"/>
    </source>
</evidence>
<keyword evidence="7" id="KW-0547">Nucleotide-binding</keyword>
<dbReference type="SUPFAM" id="SSF55874">
    <property type="entry name" value="ATPase domain of HSP90 chaperone/DNA topoisomerase II/histidine kinase"/>
    <property type="match status" value="1"/>
</dbReference>
<name>A0A4R2GNP8_9BACT</name>
<dbReference type="PRINTS" id="PR00344">
    <property type="entry name" value="BCTRLSENSOR"/>
</dbReference>
<dbReference type="InterPro" id="IPR036061">
    <property type="entry name" value="CheW-like_dom_sf"/>
</dbReference>
<evidence type="ECO:0000313" key="18">
    <source>
        <dbReference type="Proteomes" id="UP000295221"/>
    </source>
</evidence>
<dbReference type="GO" id="GO:0000155">
    <property type="term" value="F:phosphorelay sensor kinase activity"/>
    <property type="evidence" value="ECO:0007669"/>
    <property type="project" value="InterPro"/>
</dbReference>
<sequence length="681" mass="76223">MLDKFKAKFVEESMDNLQDLEESLFLLEKDLDNKELIERIFRAMHSLKGGGAMFGFNHLSDFTHHLETIFDWVRNNKLAVTSDLISLTFSAIDHIKNLIKTGDLTDDQELKGHNQFIVRLQSVLSDSTSTISVHSAVDSQNINDEISESKTYLINFIPQEELLQNGTNPLYLLDDIHALGEAISIAYTHKVPSLELIDITANYCLWQILLNTSESLNEIKDVFIFVEDECELHIDQIADSNILQKPECIEIINKAKKGNSLLKIEDFQSLSQLKPSSQELESGEEKKKITAIKEHKISSIRVASHKIDELVTLVSELVTIQAQLSLYSESNEDPVIVSLSENIQKLSRQLRENAFDISLIPLQSELMRFQRLVRDLSKDQGKDIDFVIEGGDLELDKNIIEHLTDPLLHILRNSIDHGIELPEERIASGKSPKGTILFKAFHSGANVIIEVSDDGKGMDLDFIRQKAINKEIIDQNAVLTDKEVLDLLFVSGFSTKDAVSDVSGRGVGMDVVRRKIANIRGEVSIDTEKGKGTTITIRLPLTLSIIDGLLVKVGANQYVIPISAIDKIHALDPSQLKKSFNNVVVLDKEQIPYIDLRNVFNAPEVEHDVIQMVMIKAEDRITGVIVDSVIGEYQTVVKPLGRYLKKQEILSGATIMGDGTLAMVVDTSRLLMERKSKKVAG</sequence>
<dbReference type="EC" id="2.7.13.3" evidence="2"/>
<comment type="caution">
    <text evidence="17">The sequence shown here is derived from an EMBL/GenBank/DDBJ whole genome shotgun (WGS) entry which is preliminary data.</text>
</comment>
<dbReference type="Pfam" id="PF02895">
    <property type="entry name" value="H-kinase_dim"/>
    <property type="match status" value="1"/>
</dbReference>
<evidence type="ECO:0000256" key="1">
    <source>
        <dbReference type="ARBA" id="ARBA00000085"/>
    </source>
</evidence>
<feature type="domain" description="CheW-like" evidence="15">
    <location>
        <begin position="545"/>
        <end position="676"/>
    </location>
</feature>
<dbReference type="PANTHER" id="PTHR43395:SF10">
    <property type="entry name" value="CHEMOTAXIS PROTEIN CHEA"/>
    <property type="match status" value="1"/>
</dbReference>
<dbReference type="InterPro" id="IPR005467">
    <property type="entry name" value="His_kinase_dom"/>
</dbReference>
<dbReference type="Pfam" id="PF01584">
    <property type="entry name" value="CheW"/>
    <property type="match status" value="1"/>
</dbReference>
<evidence type="ECO:0000259" key="15">
    <source>
        <dbReference type="PROSITE" id="PS50851"/>
    </source>
</evidence>
<keyword evidence="6" id="KW-0808">Transferase</keyword>
<feature type="coiled-coil region" evidence="13">
    <location>
        <begin position="10"/>
        <end position="37"/>
    </location>
</feature>
<keyword evidence="9" id="KW-0067">ATP-binding</keyword>
<accession>A0A4R2GNP8</accession>
<keyword evidence="8 17" id="KW-0418">Kinase</keyword>
<organism evidence="17 18">
    <name type="scientific">Natronoflexus pectinivorans</name>
    <dbReference type="NCBI Taxonomy" id="682526"/>
    <lineage>
        <taxon>Bacteria</taxon>
        <taxon>Pseudomonadati</taxon>
        <taxon>Bacteroidota</taxon>
        <taxon>Bacteroidia</taxon>
        <taxon>Marinilabiliales</taxon>
        <taxon>Marinilabiliaceae</taxon>
        <taxon>Natronoflexus</taxon>
    </lineage>
</organism>
<dbReference type="Gene3D" id="3.30.565.10">
    <property type="entry name" value="Histidine kinase-like ATPase, C-terminal domain"/>
    <property type="match status" value="1"/>
</dbReference>
<evidence type="ECO:0000256" key="3">
    <source>
        <dbReference type="ARBA" id="ARBA00021495"/>
    </source>
</evidence>
<feature type="domain" description="Histidine kinase" evidence="14">
    <location>
        <begin position="302"/>
        <end position="543"/>
    </location>
</feature>
<feature type="domain" description="HPt" evidence="16">
    <location>
        <begin position="1"/>
        <end position="102"/>
    </location>
</feature>
<dbReference type="CDD" id="cd16916">
    <property type="entry name" value="HATPase_CheA-like"/>
    <property type="match status" value="1"/>
</dbReference>
<keyword evidence="5 12" id="KW-0597">Phosphoprotein</keyword>
<dbReference type="Gene3D" id="1.10.287.560">
    <property type="entry name" value="Histidine kinase CheA-like, homodimeric domain"/>
    <property type="match status" value="1"/>
</dbReference>
<dbReference type="SUPFAM" id="SSF47226">
    <property type="entry name" value="Histidine-containing phosphotransfer domain, HPT domain"/>
    <property type="match status" value="1"/>
</dbReference>
<evidence type="ECO:0000256" key="13">
    <source>
        <dbReference type="SAM" id="Coils"/>
    </source>
</evidence>
<dbReference type="AlphaFoldDB" id="A0A4R2GNP8"/>
<dbReference type="PROSITE" id="PS50851">
    <property type="entry name" value="CHEW"/>
    <property type="match status" value="1"/>
</dbReference>
<comment type="catalytic activity">
    <reaction evidence="1">
        <text>ATP + protein L-histidine = ADP + protein N-phospho-L-histidine.</text>
        <dbReference type="EC" id="2.7.13.3"/>
    </reaction>
</comment>